<sequence length="798" mass="91238">MEQIDLSVLDGVLDRYQEHLDITRPNEVYKWEAVRHFKETYDPTADDLSAMLVDAYQVGDKHKLNLAFGPSWFPIGMLDWFIGVDPKGTLAALDALYNEDVDLKSRMVAFENWAKSMLGRVNADQVAAGNDPAKNHFQDSRSMSLYLAFMHPEAHYLYKTRMYTEAAKYLGVGWPGNKFDKVISYREMCDQILNHLVATRRGLIEESDATLGELTTFDPAHHMLVQDIVYYITTYDKDYRDSEDADSGDSSEDEWFPSSDEYDPGIDVDTWQGLLGDPEVFTESALEIVCRMRDHGGSATCTQLAQKYGETKNFYLTGSVALARRVKETTDCPLPNDEENSRWWPVLYVGKHAEKGEMGSYVWKLRDELAEALERVDLSGVKLYVQPRSDQIHLLADVDLTTENPIYADASIEEQFVRWSVEVNGLKEVYAHQNQKILAKQSFEATLMDECLPQYESAFHCIDRGEIEEAYLHAKESPTNREWHNRVSAALGNYLKFLEWRYSDYEGTTERDSFVETEAEAYSDEDFLSEVYVHTDDFADMKALLERKRNLILQGSPGTGKTFCARRLAWAIMGCKDDTRITFVQFHQSTTYDDFVCGYRPDGSGGFVIKEGPFVRACREAERDPERPHFVIVDEINRANISKVLGELLMLIEADHRGEFALLTVANEELAVPKNLYIIGMMNTADRGLALIDYALRRRFAFFDMSPALGHPKFLEQLDNVEDSRMKTLVEAVREVNKDIAADTALGEGFRIGHSYFCGAKDARLVLRYELAPLVKEYWFDDPKKVRQELDKLEKALV</sequence>
<evidence type="ECO:0000259" key="1">
    <source>
        <dbReference type="SMART" id="SM00382"/>
    </source>
</evidence>
<evidence type="ECO:0000313" key="2">
    <source>
        <dbReference type="EMBL" id="SEH63929.1"/>
    </source>
</evidence>
<dbReference type="CDD" id="cd00009">
    <property type="entry name" value="AAA"/>
    <property type="match status" value="1"/>
</dbReference>
<comment type="caution">
    <text evidence="2">The sequence shown here is derived from an EMBL/GenBank/DDBJ whole genome shotgun (WGS) entry which is preliminary data.</text>
</comment>
<organism evidence="2 3">
    <name type="scientific">Parafannyhessea umbonata</name>
    <dbReference type="NCBI Taxonomy" id="604330"/>
    <lineage>
        <taxon>Bacteria</taxon>
        <taxon>Bacillati</taxon>
        <taxon>Actinomycetota</taxon>
        <taxon>Coriobacteriia</taxon>
        <taxon>Coriobacteriales</taxon>
        <taxon>Atopobiaceae</taxon>
        <taxon>Parafannyhessea</taxon>
    </lineage>
</organism>
<feature type="domain" description="AAA+ ATPase" evidence="1">
    <location>
        <begin position="547"/>
        <end position="706"/>
    </location>
</feature>
<accession>A0A1H6JX70</accession>
<dbReference type="Pfam" id="PF07728">
    <property type="entry name" value="AAA_5"/>
    <property type="match status" value="1"/>
</dbReference>
<evidence type="ECO:0000313" key="3">
    <source>
        <dbReference type="Proteomes" id="UP000199135"/>
    </source>
</evidence>
<dbReference type="InterPro" id="IPR003593">
    <property type="entry name" value="AAA+_ATPase"/>
</dbReference>
<proteinExistence type="predicted"/>
<dbReference type="RefSeq" id="WP_234970820.1">
    <property type="nucleotide sequence ID" value="NZ_FNWT01000008.1"/>
</dbReference>
<dbReference type="InterPro" id="IPR011704">
    <property type="entry name" value="ATPase_dyneun-rel_AAA"/>
</dbReference>
<dbReference type="SMART" id="SM00382">
    <property type="entry name" value="AAA"/>
    <property type="match status" value="1"/>
</dbReference>
<dbReference type="Proteomes" id="UP000199135">
    <property type="component" value="Unassembled WGS sequence"/>
</dbReference>
<dbReference type="PANTHER" id="PTHR37291:SF1">
    <property type="entry name" value="TYPE IV METHYL-DIRECTED RESTRICTION ENZYME ECOKMCRB SUBUNIT"/>
    <property type="match status" value="1"/>
</dbReference>
<dbReference type="Gene3D" id="3.40.50.300">
    <property type="entry name" value="P-loop containing nucleotide triphosphate hydrolases"/>
    <property type="match status" value="1"/>
</dbReference>
<gene>
    <name evidence="2" type="ORF">SAMN05216447_10871</name>
</gene>
<dbReference type="InterPro" id="IPR052934">
    <property type="entry name" value="Methyl-DNA_Rec/Restrict_Enz"/>
</dbReference>
<dbReference type="SUPFAM" id="SSF52540">
    <property type="entry name" value="P-loop containing nucleoside triphosphate hydrolases"/>
    <property type="match status" value="1"/>
</dbReference>
<reference evidence="2 3" key="1">
    <citation type="submission" date="2016-10" db="EMBL/GenBank/DDBJ databases">
        <authorList>
            <person name="Varghese N."/>
            <person name="Submissions S."/>
        </authorList>
    </citation>
    <scope>NUCLEOTIDE SEQUENCE [LARGE SCALE GENOMIC DNA]</scope>
    <source>
        <strain evidence="2 3">WCP15</strain>
    </source>
</reference>
<keyword evidence="3" id="KW-1185">Reference proteome</keyword>
<dbReference type="EMBL" id="FNWT01000008">
    <property type="protein sequence ID" value="SEH63929.1"/>
    <property type="molecule type" value="Genomic_DNA"/>
</dbReference>
<protein>
    <submittedName>
        <fullName evidence="2">5-methylcytosine-specific restriction enzyme B</fullName>
    </submittedName>
</protein>
<dbReference type="InterPro" id="IPR027417">
    <property type="entry name" value="P-loop_NTPase"/>
</dbReference>
<dbReference type="PANTHER" id="PTHR37291">
    <property type="entry name" value="5-METHYLCYTOSINE-SPECIFIC RESTRICTION ENZYME B"/>
    <property type="match status" value="1"/>
</dbReference>
<name>A0A1H6JX70_9ACTN</name>